<keyword evidence="3" id="KW-0804">Transcription</keyword>
<dbReference type="PANTHER" id="PTHR30136">
    <property type="entry name" value="HELIX-TURN-HELIX TRANSCRIPTIONAL REGULATOR, ICLR FAMILY"/>
    <property type="match status" value="1"/>
</dbReference>
<gene>
    <name evidence="6" type="ORF">D4A39_12190</name>
</gene>
<dbReference type="SUPFAM" id="SSF55781">
    <property type="entry name" value="GAF domain-like"/>
    <property type="match status" value="1"/>
</dbReference>
<keyword evidence="1" id="KW-0805">Transcription regulation</keyword>
<dbReference type="Pfam" id="PF09339">
    <property type="entry name" value="HTH_IclR"/>
    <property type="match status" value="1"/>
</dbReference>
<dbReference type="Pfam" id="PF01614">
    <property type="entry name" value="IclR_C"/>
    <property type="match status" value="1"/>
</dbReference>
<dbReference type="EMBL" id="QYYA01000003">
    <property type="protein sequence ID" value="RJG17465.1"/>
    <property type="molecule type" value="Genomic_DNA"/>
</dbReference>
<evidence type="ECO:0000313" key="6">
    <source>
        <dbReference type="EMBL" id="RJG17465.1"/>
    </source>
</evidence>
<evidence type="ECO:0000256" key="1">
    <source>
        <dbReference type="ARBA" id="ARBA00023015"/>
    </source>
</evidence>
<evidence type="ECO:0000256" key="3">
    <source>
        <dbReference type="ARBA" id="ARBA00023163"/>
    </source>
</evidence>
<sequence length="268" mass="29388">MRRAVAEVGSNDKDRNFVTALARGLDILRCFGPSDEYLGNAELAKRTSIPRPTVSRMTATLTQLGYLRYVPQLEKYRLGPGVLDLGYRYLASEGVRDLARPYMQELADATDCMVAIGAPDGAQVTYIQVCQGNGPLVLRLDIGSRVPMATSALGRAFLAATPASEREMYYEQIRSQDPANWPAIERSLQEAYKEYEEFGFCTSDGEWNRDVSGVAVPLILDGGAQVVPFNCGGSSLRLSRRTLIENLGPRLKDVVGQVAQMVQGRSEA</sequence>
<dbReference type="AlphaFoldDB" id="A0A418XXA8"/>
<keyword evidence="2" id="KW-0238">DNA-binding</keyword>
<dbReference type="SUPFAM" id="SSF46785">
    <property type="entry name" value="Winged helix' DNA-binding domain"/>
    <property type="match status" value="1"/>
</dbReference>
<dbReference type="PANTHER" id="PTHR30136:SF33">
    <property type="entry name" value="TRANSCRIPTIONAL REGULATORY PROTEIN"/>
    <property type="match status" value="1"/>
</dbReference>
<dbReference type="InterPro" id="IPR014757">
    <property type="entry name" value="Tscrpt_reg_IclR_C"/>
</dbReference>
<evidence type="ECO:0000313" key="7">
    <source>
        <dbReference type="Proteomes" id="UP000283734"/>
    </source>
</evidence>
<dbReference type="GO" id="GO:0003677">
    <property type="term" value="F:DNA binding"/>
    <property type="evidence" value="ECO:0007669"/>
    <property type="project" value="UniProtKB-KW"/>
</dbReference>
<dbReference type="Proteomes" id="UP000283734">
    <property type="component" value="Unassembled WGS sequence"/>
</dbReference>
<dbReference type="SMART" id="SM00346">
    <property type="entry name" value="HTH_ICLR"/>
    <property type="match status" value="1"/>
</dbReference>
<accession>A0A418XXA8</accession>
<comment type="caution">
    <text evidence="6">The sequence shown here is derived from an EMBL/GenBank/DDBJ whole genome shotgun (WGS) entry which is preliminary data.</text>
</comment>
<evidence type="ECO:0000259" key="4">
    <source>
        <dbReference type="PROSITE" id="PS51077"/>
    </source>
</evidence>
<evidence type="ECO:0000259" key="5">
    <source>
        <dbReference type="PROSITE" id="PS51078"/>
    </source>
</evidence>
<dbReference type="InterPro" id="IPR036390">
    <property type="entry name" value="WH_DNA-bd_sf"/>
</dbReference>
<dbReference type="GO" id="GO:0045892">
    <property type="term" value="P:negative regulation of DNA-templated transcription"/>
    <property type="evidence" value="ECO:0007669"/>
    <property type="project" value="TreeGrafter"/>
</dbReference>
<reference evidence="6 7" key="1">
    <citation type="submission" date="2018-09" db="EMBL/GenBank/DDBJ databases">
        <title>Alcanivorax profundi sp. nov., isolated from 1000 m-depth seawater of the Mariana Trench.</title>
        <authorList>
            <person name="Liu J."/>
        </authorList>
    </citation>
    <scope>NUCLEOTIDE SEQUENCE [LARGE SCALE GENOMIC DNA]</scope>
    <source>
        <strain evidence="6 7">MTEO17</strain>
    </source>
</reference>
<dbReference type="InterPro" id="IPR005471">
    <property type="entry name" value="Tscrpt_reg_IclR_N"/>
</dbReference>
<organism evidence="6 7">
    <name type="scientific">Alcanivorax profundi</name>
    <dbReference type="NCBI Taxonomy" id="2338368"/>
    <lineage>
        <taxon>Bacteria</taxon>
        <taxon>Pseudomonadati</taxon>
        <taxon>Pseudomonadota</taxon>
        <taxon>Gammaproteobacteria</taxon>
        <taxon>Oceanospirillales</taxon>
        <taxon>Alcanivoracaceae</taxon>
        <taxon>Alcanivorax</taxon>
    </lineage>
</organism>
<dbReference type="Gene3D" id="3.30.450.40">
    <property type="match status" value="1"/>
</dbReference>
<dbReference type="InterPro" id="IPR029016">
    <property type="entry name" value="GAF-like_dom_sf"/>
</dbReference>
<protein>
    <submittedName>
        <fullName evidence="6">IclR family transcriptional regulator</fullName>
    </submittedName>
</protein>
<proteinExistence type="predicted"/>
<dbReference type="InterPro" id="IPR050707">
    <property type="entry name" value="HTH_MetabolicPath_Reg"/>
</dbReference>
<dbReference type="RefSeq" id="WP_119918211.1">
    <property type="nucleotide sequence ID" value="NZ_QYYA01000003.1"/>
</dbReference>
<keyword evidence="7" id="KW-1185">Reference proteome</keyword>
<feature type="domain" description="HTH iclR-type" evidence="4">
    <location>
        <begin position="18"/>
        <end position="80"/>
    </location>
</feature>
<dbReference type="OrthoDB" id="9807558at2"/>
<dbReference type="GO" id="GO:0003700">
    <property type="term" value="F:DNA-binding transcription factor activity"/>
    <property type="evidence" value="ECO:0007669"/>
    <property type="project" value="TreeGrafter"/>
</dbReference>
<dbReference type="PROSITE" id="PS51078">
    <property type="entry name" value="ICLR_ED"/>
    <property type="match status" value="1"/>
</dbReference>
<name>A0A418XXA8_9GAMM</name>
<evidence type="ECO:0000256" key="2">
    <source>
        <dbReference type="ARBA" id="ARBA00023125"/>
    </source>
</evidence>
<feature type="domain" description="IclR-ED" evidence="5">
    <location>
        <begin position="81"/>
        <end position="264"/>
    </location>
</feature>
<dbReference type="Gene3D" id="1.10.10.10">
    <property type="entry name" value="Winged helix-like DNA-binding domain superfamily/Winged helix DNA-binding domain"/>
    <property type="match status" value="1"/>
</dbReference>
<dbReference type="InterPro" id="IPR036388">
    <property type="entry name" value="WH-like_DNA-bd_sf"/>
</dbReference>
<dbReference type="PROSITE" id="PS51077">
    <property type="entry name" value="HTH_ICLR"/>
    <property type="match status" value="1"/>
</dbReference>